<sequence>MSKNNNIFVSPHDLGWQVKKANANRATKVCNTQADAFEYARKLAIKNQSELSVQGKNGKIRDKRSYGNDPFPPKG</sequence>
<evidence type="ECO:0008006" key="3">
    <source>
        <dbReference type="Google" id="ProtNLM"/>
    </source>
</evidence>
<dbReference type="KEGG" id="fph:Fphi_0184"/>
<gene>
    <name evidence="2" type="ordered locus">Fphi_0184</name>
</gene>
<dbReference type="InterPro" id="IPR018691">
    <property type="entry name" value="DUF2188"/>
</dbReference>
<accession>B0TYN8</accession>
<evidence type="ECO:0000256" key="1">
    <source>
        <dbReference type="SAM" id="MobiDB-lite"/>
    </source>
</evidence>
<reference evidence="2" key="1">
    <citation type="submission" date="2009-01" db="EMBL/GenBank/DDBJ databases">
        <title>Complete sequence of chromosome of Francisella philomiragia subsp. philomiragia ATCC 25017.</title>
        <authorList>
            <consortium name="US DOE Joint Genome Institute"/>
            <person name="Copeland A."/>
            <person name="Lucas S."/>
            <person name="Lapidus A."/>
            <person name="Barry K."/>
            <person name="Detter J.C."/>
            <person name="Glavina del Rio T."/>
            <person name="Hammon N."/>
            <person name="Israni S."/>
            <person name="Dalin E."/>
            <person name="Tice H."/>
            <person name="Pitluck S."/>
            <person name="Chain P."/>
            <person name="Malfatti S."/>
            <person name="Shin M."/>
            <person name="Vergez L."/>
            <person name="Schmutz J."/>
            <person name="Larimer F."/>
            <person name="Land M."/>
            <person name="Hauser L."/>
            <person name="Richardson P."/>
        </authorList>
    </citation>
    <scope>NUCLEOTIDE SEQUENCE</scope>
    <source>
        <strain evidence="2">ATCC 25017</strain>
    </source>
</reference>
<dbReference type="EMBL" id="CP000937">
    <property type="protein sequence ID" value="ABZ86403.1"/>
    <property type="molecule type" value="Genomic_DNA"/>
</dbReference>
<dbReference type="HOGENOM" id="CLU_179056_2_2_6"/>
<feature type="region of interest" description="Disordered" evidence="1">
    <location>
        <begin position="52"/>
        <end position="75"/>
    </location>
</feature>
<protein>
    <recommendedName>
        <fullName evidence="3">DUF2188 domain-containing protein</fullName>
    </recommendedName>
</protein>
<organism evidence="2">
    <name type="scientific">Francisella philomiragia subsp. philomiragia (strain ATCC 25017 / CCUG 19701 / FSC 153 / O#319-036)</name>
    <dbReference type="NCBI Taxonomy" id="484022"/>
    <lineage>
        <taxon>Bacteria</taxon>
        <taxon>Pseudomonadati</taxon>
        <taxon>Pseudomonadota</taxon>
        <taxon>Gammaproteobacteria</taxon>
        <taxon>Thiotrichales</taxon>
        <taxon>Francisellaceae</taxon>
        <taxon>Francisella</taxon>
    </lineage>
</organism>
<evidence type="ECO:0000313" key="2">
    <source>
        <dbReference type="EMBL" id="ABZ86403.1"/>
    </source>
</evidence>
<dbReference type="AlphaFoldDB" id="B0TYN8"/>
<dbReference type="Pfam" id="PF09954">
    <property type="entry name" value="DUF2188"/>
    <property type="match status" value="1"/>
</dbReference>
<dbReference type="eggNOG" id="ENOG5032YF6">
    <property type="taxonomic scope" value="Bacteria"/>
</dbReference>
<name>B0TYN8_FRAP2</name>
<proteinExistence type="predicted"/>